<dbReference type="GO" id="GO:0016787">
    <property type="term" value="F:hydrolase activity"/>
    <property type="evidence" value="ECO:0007669"/>
    <property type="project" value="UniProtKB-KW"/>
</dbReference>
<evidence type="ECO:0000313" key="1">
    <source>
        <dbReference type="EMBL" id="MQA39003.1"/>
    </source>
</evidence>
<dbReference type="SUPFAM" id="SSF109604">
    <property type="entry name" value="HD-domain/PDEase-like"/>
    <property type="match status" value="1"/>
</dbReference>
<dbReference type="Gene3D" id="1.10.3210.10">
    <property type="entry name" value="Hypothetical protein af1432"/>
    <property type="match status" value="1"/>
</dbReference>
<sequence>MRPDIFTQSGNYFNFVTPADSVFDIEDVAHALAHVCRFTGHVREFYSVAQHSVLVSYVVAPEHALAGLLHDAAEAFIGDVSRPLKAMLPDYKVIEKAVEHAVLTRFGVNPVMPAEIKTADMVLLATEQRDLMPAGAGQWACLAGVQPLPDPITPLAPREAKAEFLQRYYELVALRNAHFSDTEGGDCD</sequence>
<keyword evidence="2" id="KW-1185">Reference proteome</keyword>
<keyword evidence="1" id="KW-0378">Hydrolase</keyword>
<accession>A0A6A7N1U5</accession>
<dbReference type="EMBL" id="WHUG01000004">
    <property type="protein sequence ID" value="MQA39003.1"/>
    <property type="molecule type" value="Genomic_DNA"/>
</dbReference>
<comment type="caution">
    <text evidence="1">The sequence shown here is derived from an EMBL/GenBank/DDBJ whole genome shotgun (WGS) entry which is preliminary data.</text>
</comment>
<dbReference type="AlphaFoldDB" id="A0A6A7N1U5"/>
<evidence type="ECO:0000313" key="2">
    <source>
        <dbReference type="Proteomes" id="UP000440498"/>
    </source>
</evidence>
<gene>
    <name evidence="1" type="ORF">GEV02_12635</name>
</gene>
<dbReference type="Proteomes" id="UP000440498">
    <property type="component" value="Unassembled WGS sequence"/>
</dbReference>
<protein>
    <submittedName>
        <fullName evidence="1">Metal-dependent phosphohydrolase</fullName>
    </submittedName>
</protein>
<organism evidence="1 2">
    <name type="scientific">Rugamonas aquatica</name>
    <dbReference type="NCBI Taxonomy" id="2743357"/>
    <lineage>
        <taxon>Bacteria</taxon>
        <taxon>Pseudomonadati</taxon>
        <taxon>Pseudomonadota</taxon>
        <taxon>Betaproteobacteria</taxon>
        <taxon>Burkholderiales</taxon>
        <taxon>Oxalobacteraceae</taxon>
        <taxon>Telluria group</taxon>
        <taxon>Rugamonas</taxon>
    </lineage>
</organism>
<reference evidence="1 2" key="1">
    <citation type="submission" date="2019-10" db="EMBL/GenBank/DDBJ databases">
        <title>Two novel species isolated from a subtropical stream in China.</title>
        <authorList>
            <person name="Lu H."/>
        </authorList>
    </citation>
    <scope>NUCLEOTIDE SEQUENCE [LARGE SCALE GENOMIC DNA]</scope>
    <source>
        <strain evidence="1 2">FT29W</strain>
    </source>
</reference>
<proteinExistence type="predicted"/>
<name>A0A6A7N1U5_9BURK</name>